<gene>
    <name evidence="13" type="ORF">ABB30_14715</name>
</gene>
<dbReference type="EMBL" id="LDJM01000051">
    <property type="protein sequence ID" value="KRG74017.1"/>
    <property type="molecule type" value="Genomic_DNA"/>
</dbReference>
<evidence type="ECO:0000256" key="4">
    <source>
        <dbReference type="ARBA" id="ARBA00022490"/>
    </source>
</evidence>
<dbReference type="GO" id="GO:0030428">
    <property type="term" value="C:cell septum"/>
    <property type="evidence" value="ECO:0007669"/>
    <property type="project" value="TreeGrafter"/>
</dbReference>
<dbReference type="GO" id="GO:0043093">
    <property type="term" value="P:FtsZ-dependent cytokinesis"/>
    <property type="evidence" value="ECO:0007669"/>
    <property type="project" value="TreeGrafter"/>
</dbReference>
<keyword evidence="14" id="KW-1185">Reference proteome</keyword>
<comment type="subunit">
    <text evidence="10">Homodimer. Interacts with FtsZ.</text>
</comment>
<dbReference type="STRING" id="336566.ABB30_14715"/>
<dbReference type="InterPro" id="IPR036192">
    <property type="entry name" value="Cell_div_ZapA-like_sf"/>
</dbReference>
<evidence type="ECO:0000256" key="9">
    <source>
        <dbReference type="ARBA" id="ARBA00024910"/>
    </source>
</evidence>
<evidence type="ECO:0000256" key="2">
    <source>
        <dbReference type="ARBA" id="ARBA00010074"/>
    </source>
</evidence>
<keyword evidence="8" id="KW-0131">Cell cycle</keyword>
<dbReference type="InterPro" id="IPR042233">
    <property type="entry name" value="Cell_div_ZapA_N"/>
</dbReference>
<dbReference type="Gene3D" id="1.20.5.50">
    <property type="match status" value="1"/>
</dbReference>
<dbReference type="GO" id="GO:0000921">
    <property type="term" value="P:septin ring assembly"/>
    <property type="evidence" value="ECO:0007669"/>
    <property type="project" value="TreeGrafter"/>
</dbReference>
<comment type="function">
    <text evidence="9">Activator of cell division through the inhibition of FtsZ GTPase activity, therefore promoting FtsZ assembly into bundles of protofilaments necessary for the formation of the division Z ring. It is recruited early at mid-cell but it is not essential for cell division.</text>
</comment>
<reference evidence="13 14" key="1">
    <citation type="submission" date="2015-05" db="EMBL/GenBank/DDBJ databases">
        <title>Genome sequencing and analysis of members of genus Stenotrophomonas.</title>
        <authorList>
            <person name="Patil P.P."/>
            <person name="Midha S."/>
            <person name="Patil P.B."/>
        </authorList>
    </citation>
    <scope>NUCLEOTIDE SEQUENCE [LARGE SCALE GENOMIC DNA]</scope>
    <source>
        <strain evidence="13 14">DSM 24757</strain>
    </source>
</reference>
<comment type="caution">
    <text evidence="13">The sequence shown here is derived from an EMBL/GenBank/DDBJ whole genome shotgun (WGS) entry which is preliminary data.</text>
</comment>
<dbReference type="GO" id="GO:0005829">
    <property type="term" value="C:cytosol"/>
    <property type="evidence" value="ECO:0007669"/>
    <property type="project" value="TreeGrafter"/>
</dbReference>
<comment type="subcellular location">
    <subcellularLocation>
        <location evidence="1">Cytoplasm</location>
    </subcellularLocation>
</comment>
<keyword evidence="7" id="KW-0717">Septation</keyword>
<evidence type="ECO:0000313" key="13">
    <source>
        <dbReference type="EMBL" id="KRG74017.1"/>
    </source>
</evidence>
<sequence>MSASTPVTIRILDRDYTVGVDAAERDSLEAAARSLDGRMREIRGGNRTASVDRVAVLTALNLAHELLLLRNQLSEQESDLQRALSELNRRLDRALDEAP</sequence>
<evidence type="ECO:0000256" key="10">
    <source>
        <dbReference type="ARBA" id="ARBA00026068"/>
    </source>
</evidence>
<dbReference type="RefSeq" id="WP_057639061.1">
    <property type="nucleotide sequence ID" value="NZ_LDJM01000051.1"/>
</dbReference>
<evidence type="ECO:0000256" key="5">
    <source>
        <dbReference type="ARBA" id="ARBA00022618"/>
    </source>
</evidence>
<evidence type="ECO:0000256" key="11">
    <source>
        <dbReference type="ARBA" id="ARBA00033158"/>
    </source>
</evidence>
<dbReference type="AlphaFoldDB" id="A0A0R0D8B0"/>
<comment type="similarity">
    <text evidence="2">Belongs to the ZapA family. Type 1 subfamily.</text>
</comment>
<dbReference type="Pfam" id="PF05164">
    <property type="entry name" value="ZapA"/>
    <property type="match status" value="1"/>
</dbReference>
<evidence type="ECO:0000256" key="6">
    <source>
        <dbReference type="ARBA" id="ARBA00023054"/>
    </source>
</evidence>
<dbReference type="SUPFAM" id="SSF102829">
    <property type="entry name" value="Cell division protein ZapA-like"/>
    <property type="match status" value="1"/>
</dbReference>
<accession>A0A0R0D8B0</accession>
<evidence type="ECO:0000256" key="1">
    <source>
        <dbReference type="ARBA" id="ARBA00004496"/>
    </source>
</evidence>
<dbReference type="OrthoDB" id="5772359at2"/>
<evidence type="ECO:0000313" key="14">
    <source>
        <dbReference type="Proteomes" id="UP000050956"/>
    </source>
</evidence>
<name>A0A0R0D8B0_9GAMM</name>
<dbReference type="GO" id="GO:0032153">
    <property type="term" value="C:cell division site"/>
    <property type="evidence" value="ECO:0007669"/>
    <property type="project" value="TreeGrafter"/>
</dbReference>
<proteinExistence type="inferred from homology"/>
<protein>
    <recommendedName>
        <fullName evidence="3">Cell division protein ZapA</fullName>
    </recommendedName>
    <alternativeName>
        <fullName evidence="11">Z ring-associated protein ZapA</fullName>
    </alternativeName>
</protein>
<dbReference type="InterPro" id="IPR007838">
    <property type="entry name" value="Cell_div_ZapA-like"/>
</dbReference>
<dbReference type="Proteomes" id="UP000050956">
    <property type="component" value="Unassembled WGS sequence"/>
</dbReference>
<keyword evidence="5 13" id="KW-0132">Cell division</keyword>
<keyword evidence="4" id="KW-0963">Cytoplasm</keyword>
<evidence type="ECO:0000256" key="8">
    <source>
        <dbReference type="ARBA" id="ARBA00023306"/>
    </source>
</evidence>
<dbReference type="Gene3D" id="3.30.160.880">
    <property type="entry name" value="Cell division protein ZapA protomer, N-terminal domain"/>
    <property type="match status" value="1"/>
</dbReference>
<dbReference type="PANTHER" id="PTHR34981:SF1">
    <property type="entry name" value="CELL DIVISION PROTEIN ZAPA"/>
    <property type="match status" value="1"/>
</dbReference>
<dbReference type="GO" id="GO:0000917">
    <property type="term" value="P:division septum assembly"/>
    <property type="evidence" value="ECO:0007669"/>
    <property type="project" value="UniProtKB-KW"/>
</dbReference>
<keyword evidence="6 12" id="KW-0175">Coiled coil</keyword>
<dbReference type="PATRIC" id="fig|336566.3.peg.2573"/>
<dbReference type="PANTHER" id="PTHR34981">
    <property type="entry name" value="CELL DIVISION PROTEIN ZAPA"/>
    <property type="match status" value="1"/>
</dbReference>
<evidence type="ECO:0000256" key="7">
    <source>
        <dbReference type="ARBA" id="ARBA00023210"/>
    </source>
</evidence>
<evidence type="ECO:0000256" key="3">
    <source>
        <dbReference type="ARBA" id="ARBA00015195"/>
    </source>
</evidence>
<evidence type="ECO:0000256" key="12">
    <source>
        <dbReference type="SAM" id="Coils"/>
    </source>
</evidence>
<organism evidence="13 14">
    <name type="scientific">Stenotrophomonas ginsengisoli</name>
    <dbReference type="NCBI Taxonomy" id="336566"/>
    <lineage>
        <taxon>Bacteria</taxon>
        <taxon>Pseudomonadati</taxon>
        <taxon>Pseudomonadota</taxon>
        <taxon>Gammaproteobacteria</taxon>
        <taxon>Lysobacterales</taxon>
        <taxon>Lysobacteraceae</taxon>
        <taxon>Stenotrophomonas</taxon>
    </lineage>
</organism>
<feature type="coiled-coil region" evidence="12">
    <location>
        <begin position="66"/>
        <end position="97"/>
    </location>
</feature>